<accession>A0A9P1CB22</accession>
<dbReference type="PROSITE" id="PS00028">
    <property type="entry name" value="ZINC_FINGER_C2H2_1"/>
    <property type="match status" value="1"/>
</dbReference>
<sequence length="1386" mass="157444">MEDTEASTTWQHAFIANCGAKSHEPRPEASRHAPSWHAATSKVVKRSIKRAYKRAVALGTTWYRGRCYRPDDFPKGLQYHGSPDFIKQTSKINPTLTKCHLNNQDHRRVNVLTWNPGGLSAAKLDEVKTWMLIQNVSIAILPETHWTYENEWTDDHWHHIHTGSASHRGMGILCILSKKLCSQNDIRWLPVIPGDMNCSLPQLQSHSGPREFKWKGLPFTAAQLERALREIPAVVGLLASRALKEAFPDLAQLPSWAYMPFRSTQDALLRVGRGLRQGCKAAPFLWNCQIHAFLSELERRTTTQWVRICVNFYADDGQMGNTFDSIETLQQLMKNLCITLELMTEFGLTINPQKCVALLSITGSSCRQMRNSMICRHQGTDWLKISAEDHQSFQFPIATQAKYLGTIMSHARFEDSTTKHRIQLSKIAFGRLHRWLTGSGGLTTRQRLKLWSTCIYPVLSYGLCAIGITSTGLQRIQQHMYMTIRQLLRDHAYLTGHSHFQAFCLQNVDQPVAWLWKTADGLQRSVAQRLTRVYDTDIIQTLDWTHLEHLKLFLMAQTAQNVRHAPGPEVSPATAATEVLCAGPAECWTDSRRVLQADPALPATMFAPQLEAQAETSITIRTCDICNETFSTPELLNAHLVQVVAVRDIWKQALCSGQLANILRDPHNRLQLTLRCQHCALRFHRATDMSGHLISAHSQLWSAAQGLTQILVALLYEQTGCLCNPSVTQARAFHVCVPLRQLSMLFLRLQDVILFPHTPTDAELATLMSQRIERSSRFMMERLLTDQQLSQLWTNDAVMALLRDTCLLCGDQHGAADLLRFSWPKLHMADTEMGAFGEAGEQILAAFQHLTPMLDSSLKLTQNAHPKRQRKGNQPPGNQEQPDHVMETKGKINLASAMTLMAKLAIQLDREMQLLKKEDTYIFFFANKENEGSLPLLVKATETWVQEAQALKEKPQTQQLPPLRQRLALVLFQTLQTRINQLGEAPDNSDIKKAAIHNKVLLPDQTCPYLEWSHEQKALQVSQKKPLTLKRVLFLCNDMLEALQDPNIVVRFHALPSTPSSVACPWKMQVSLRSDQPWQALQEMSHLAIWLLVGCNLKQHSLHQSSLAFNLQRTLQLPSHTQGKGKGKSKGKSQKGIKAEPSLWTQQDSAEFVSHWLLQMGCNAFDMRWERRYEQNGCIHVADSSARHVPLHLQFDSMYANLTQCNLTPLFRLWCQANGMIAALVEAPVCLCVHLDRTHQDENGHVRQSECKVQVDDFCLVPKFIDAERRTEMVEYRIIALTAHVGEDQAGHYRSALRIAPSLPLQTLPAEWLLTEDWQRPSPVWHLPHWLRRSATMYWMIRSDCVHLLQYTNPGDLMQDQTAQILALLPLPTNENTNDRKTCDEP</sequence>
<dbReference type="SUPFAM" id="SSF54001">
    <property type="entry name" value="Cysteine proteinases"/>
    <property type="match status" value="1"/>
</dbReference>
<dbReference type="InterPro" id="IPR038765">
    <property type="entry name" value="Papain-like_cys_pep_sf"/>
</dbReference>
<name>A0A9P1CB22_9DINO</name>
<evidence type="ECO:0000259" key="2">
    <source>
        <dbReference type="PROSITE" id="PS00028"/>
    </source>
</evidence>
<keyword evidence="5" id="KW-0695">RNA-directed DNA polymerase</keyword>
<evidence type="ECO:0000313" key="5">
    <source>
        <dbReference type="EMBL" id="CAL4775662.1"/>
    </source>
</evidence>
<dbReference type="EMBL" id="CAMXCT010001258">
    <property type="protein sequence ID" value="CAI3988350.1"/>
    <property type="molecule type" value="Genomic_DNA"/>
</dbReference>
<dbReference type="OrthoDB" id="425681at2759"/>
<protein>
    <submittedName>
        <fullName evidence="5">Reverse transcriptase domain-containing protein</fullName>
    </submittedName>
</protein>
<evidence type="ECO:0000313" key="4">
    <source>
        <dbReference type="EMBL" id="CAL1141725.1"/>
    </source>
</evidence>
<dbReference type="Pfam" id="PF00443">
    <property type="entry name" value="UCH"/>
    <property type="match status" value="1"/>
</dbReference>
<dbReference type="InterPro" id="IPR036691">
    <property type="entry name" value="Endo/exonu/phosph_ase_sf"/>
</dbReference>
<proteinExistence type="predicted"/>
<feature type="domain" description="C2H2-type" evidence="2">
    <location>
        <begin position="676"/>
        <end position="697"/>
    </location>
</feature>
<dbReference type="InterPro" id="IPR013087">
    <property type="entry name" value="Znf_C2H2_type"/>
</dbReference>
<keyword evidence="5" id="KW-0808">Transferase</keyword>
<dbReference type="GO" id="GO:0004843">
    <property type="term" value="F:cysteine-type deubiquitinase activity"/>
    <property type="evidence" value="ECO:0007669"/>
    <property type="project" value="InterPro"/>
</dbReference>
<reference evidence="3" key="1">
    <citation type="submission" date="2022-10" db="EMBL/GenBank/DDBJ databases">
        <authorList>
            <person name="Chen Y."/>
            <person name="Dougan E. K."/>
            <person name="Chan C."/>
            <person name="Rhodes N."/>
            <person name="Thang M."/>
        </authorList>
    </citation>
    <scope>NUCLEOTIDE SEQUENCE</scope>
</reference>
<evidence type="ECO:0000313" key="3">
    <source>
        <dbReference type="EMBL" id="CAI3988350.1"/>
    </source>
</evidence>
<dbReference type="GO" id="GO:0016579">
    <property type="term" value="P:protein deubiquitination"/>
    <property type="evidence" value="ECO:0007669"/>
    <property type="project" value="InterPro"/>
</dbReference>
<dbReference type="GO" id="GO:0003964">
    <property type="term" value="F:RNA-directed DNA polymerase activity"/>
    <property type="evidence" value="ECO:0007669"/>
    <property type="project" value="UniProtKB-KW"/>
</dbReference>
<feature type="compositionally biased region" description="Basic residues" evidence="1">
    <location>
        <begin position="1123"/>
        <end position="1135"/>
    </location>
</feature>
<feature type="region of interest" description="Disordered" evidence="1">
    <location>
        <begin position="863"/>
        <end position="884"/>
    </location>
</feature>
<evidence type="ECO:0000256" key="1">
    <source>
        <dbReference type="SAM" id="MobiDB-lite"/>
    </source>
</evidence>
<dbReference type="InterPro" id="IPR001394">
    <property type="entry name" value="Peptidase_C19_UCH"/>
</dbReference>
<dbReference type="EMBL" id="CAMXCT020001258">
    <property type="protein sequence ID" value="CAL1141725.1"/>
    <property type="molecule type" value="Genomic_DNA"/>
</dbReference>
<dbReference type="Proteomes" id="UP001152797">
    <property type="component" value="Unassembled WGS sequence"/>
</dbReference>
<keyword evidence="5" id="KW-0548">Nucleotidyltransferase</keyword>
<gene>
    <name evidence="3" type="ORF">C1SCF055_LOCUS15542</name>
</gene>
<comment type="caution">
    <text evidence="3">The sequence shown here is derived from an EMBL/GenBank/DDBJ whole genome shotgun (WGS) entry which is preliminary data.</text>
</comment>
<organism evidence="3">
    <name type="scientific">Cladocopium goreaui</name>
    <dbReference type="NCBI Taxonomy" id="2562237"/>
    <lineage>
        <taxon>Eukaryota</taxon>
        <taxon>Sar</taxon>
        <taxon>Alveolata</taxon>
        <taxon>Dinophyceae</taxon>
        <taxon>Suessiales</taxon>
        <taxon>Symbiodiniaceae</taxon>
        <taxon>Cladocopium</taxon>
    </lineage>
</organism>
<evidence type="ECO:0000313" key="6">
    <source>
        <dbReference type="Proteomes" id="UP001152797"/>
    </source>
</evidence>
<dbReference type="EMBL" id="CAMXCT030001258">
    <property type="protein sequence ID" value="CAL4775662.1"/>
    <property type="molecule type" value="Genomic_DNA"/>
</dbReference>
<dbReference type="InterPro" id="IPR043502">
    <property type="entry name" value="DNA/RNA_pol_sf"/>
</dbReference>
<dbReference type="Gene3D" id="3.90.70.10">
    <property type="entry name" value="Cysteine proteinases"/>
    <property type="match status" value="1"/>
</dbReference>
<feature type="region of interest" description="Disordered" evidence="1">
    <location>
        <begin position="1119"/>
        <end position="1140"/>
    </location>
</feature>
<reference evidence="4" key="2">
    <citation type="submission" date="2024-04" db="EMBL/GenBank/DDBJ databases">
        <authorList>
            <person name="Chen Y."/>
            <person name="Shah S."/>
            <person name="Dougan E. K."/>
            <person name="Thang M."/>
            <person name="Chan C."/>
        </authorList>
    </citation>
    <scope>NUCLEOTIDE SEQUENCE [LARGE SCALE GENOMIC DNA]</scope>
</reference>
<dbReference type="SUPFAM" id="SSF56672">
    <property type="entry name" value="DNA/RNA polymerases"/>
    <property type="match status" value="1"/>
</dbReference>
<dbReference type="Gene3D" id="3.60.10.10">
    <property type="entry name" value="Endonuclease/exonuclease/phosphatase"/>
    <property type="match status" value="1"/>
</dbReference>
<dbReference type="Pfam" id="PF00078">
    <property type="entry name" value="RVT_1"/>
    <property type="match status" value="1"/>
</dbReference>
<keyword evidence="6" id="KW-1185">Reference proteome</keyword>
<dbReference type="InterPro" id="IPR000477">
    <property type="entry name" value="RT_dom"/>
</dbReference>